<evidence type="ECO:0000256" key="1">
    <source>
        <dbReference type="SAM" id="MobiDB-lite"/>
    </source>
</evidence>
<protein>
    <submittedName>
        <fullName evidence="2">Uncharacterized protein</fullName>
    </submittedName>
</protein>
<gene>
    <name evidence="2" type="ORF">M9Y10_010098</name>
</gene>
<reference evidence="2 3" key="1">
    <citation type="submission" date="2024-04" db="EMBL/GenBank/DDBJ databases">
        <title>Tritrichomonas musculus Genome.</title>
        <authorList>
            <person name="Alves-Ferreira E."/>
            <person name="Grigg M."/>
            <person name="Lorenzi H."/>
            <person name="Galac M."/>
        </authorList>
    </citation>
    <scope>NUCLEOTIDE SEQUENCE [LARGE SCALE GENOMIC DNA]</scope>
    <source>
        <strain evidence="2 3">EAF2021</strain>
    </source>
</reference>
<keyword evidence="3" id="KW-1185">Reference proteome</keyword>
<name>A0ABR2IQD2_9EUKA</name>
<dbReference type="EMBL" id="JAPFFF010000015">
    <property type="protein sequence ID" value="KAK8867126.1"/>
    <property type="molecule type" value="Genomic_DNA"/>
</dbReference>
<feature type="compositionally biased region" description="Basic and acidic residues" evidence="1">
    <location>
        <begin position="209"/>
        <end position="220"/>
    </location>
</feature>
<feature type="region of interest" description="Disordered" evidence="1">
    <location>
        <begin position="186"/>
        <end position="220"/>
    </location>
</feature>
<sequence>MDKKIIAPYVRASKLDSLEESTQIADQSLVYFQLLKHNYPNHLNPAACVVLSLYSSNLVTQQRLDQLSKMQGITANILLRNVSEIRQLLNLKCEKTYEEIAQAAKLPMRFSSTCNKIFDDLKKEFNEEETLNRAAMKAAIMLVVAVKRGYKRNEIVDALSRITSTDQKEILENELTVRKLIGNRYGGKNLTPKQKDPSKPVNTQQPISENKEEKEKQDNKIDEIEILKQEQKKNVKKVQTKLTFFCTPQKEKFKND</sequence>
<accession>A0ABR2IQD2</accession>
<proteinExistence type="predicted"/>
<comment type="caution">
    <text evidence="2">The sequence shown here is derived from an EMBL/GenBank/DDBJ whole genome shotgun (WGS) entry which is preliminary data.</text>
</comment>
<evidence type="ECO:0000313" key="3">
    <source>
        <dbReference type="Proteomes" id="UP001470230"/>
    </source>
</evidence>
<dbReference type="Proteomes" id="UP001470230">
    <property type="component" value="Unassembled WGS sequence"/>
</dbReference>
<organism evidence="2 3">
    <name type="scientific">Tritrichomonas musculus</name>
    <dbReference type="NCBI Taxonomy" id="1915356"/>
    <lineage>
        <taxon>Eukaryota</taxon>
        <taxon>Metamonada</taxon>
        <taxon>Parabasalia</taxon>
        <taxon>Tritrichomonadida</taxon>
        <taxon>Tritrichomonadidae</taxon>
        <taxon>Tritrichomonas</taxon>
    </lineage>
</organism>
<evidence type="ECO:0000313" key="2">
    <source>
        <dbReference type="EMBL" id="KAK8867126.1"/>
    </source>
</evidence>